<protein>
    <recommendedName>
        <fullName evidence="4">ARC6 IMS domain-containing protein</fullName>
    </recommendedName>
</protein>
<feature type="signal peptide" evidence="1">
    <location>
        <begin position="1"/>
        <end position="19"/>
    </location>
</feature>
<feature type="chain" id="PRO_5035294770" description="ARC6 IMS domain-containing protein" evidence="1">
    <location>
        <begin position="20"/>
        <end position="156"/>
    </location>
</feature>
<evidence type="ECO:0000313" key="3">
    <source>
        <dbReference type="Proteomes" id="UP000654482"/>
    </source>
</evidence>
<sequence length="156" mass="17342">MFKTLSIVGILLLSQAACGEVQTVQNTLQATAESKQQRDRGNNFPSDYKILDPQAFLTAHDLANLEPREAAIQLLQKFSQESEGRKSEQISVEYLTPETAAVTVTIVGLADDSVRGVRYHLEFQRNGEGWEMVRVGSQSQCWEGRGHQEWSAALCS</sequence>
<keyword evidence="3" id="KW-1185">Reference proteome</keyword>
<name>A0A8J7DXB8_9CYAN</name>
<comment type="caution">
    <text evidence="2">The sequence shown here is derived from an EMBL/GenBank/DDBJ whole genome shotgun (WGS) entry which is preliminary data.</text>
</comment>
<dbReference type="RefSeq" id="WP_194029791.1">
    <property type="nucleotide sequence ID" value="NZ_JADEWZ010000016.1"/>
</dbReference>
<organism evidence="2 3">
    <name type="scientific">Lusitaniella coriacea LEGE 07157</name>
    <dbReference type="NCBI Taxonomy" id="945747"/>
    <lineage>
        <taxon>Bacteria</taxon>
        <taxon>Bacillati</taxon>
        <taxon>Cyanobacteriota</taxon>
        <taxon>Cyanophyceae</taxon>
        <taxon>Spirulinales</taxon>
        <taxon>Lusitaniellaceae</taxon>
        <taxon>Lusitaniella</taxon>
    </lineage>
</organism>
<gene>
    <name evidence="2" type="ORF">IQ249_12420</name>
</gene>
<evidence type="ECO:0000256" key="1">
    <source>
        <dbReference type="SAM" id="SignalP"/>
    </source>
</evidence>
<evidence type="ECO:0008006" key="4">
    <source>
        <dbReference type="Google" id="ProtNLM"/>
    </source>
</evidence>
<accession>A0A8J7DXB8</accession>
<reference evidence="2" key="1">
    <citation type="submission" date="2020-10" db="EMBL/GenBank/DDBJ databases">
        <authorList>
            <person name="Castelo-Branco R."/>
            <person name="Eusebio N."/>
            <person name="Adriana R."/>
            <person name="Vieira A."/>
            <person name="Brugerolle De Fraissinette N."/>
            <person name="Rezende De Castro R."/>
            <person name="Schneider M.P."/>
            <person name="Vasconcelos V."/>
            <person name="Leao P.N."/>
        </authorList>
    </citation>
    <scope>NUCLEOTIDE SEQUENCE</scope>
    <source>
        <strain evidence="2">LEGE 07157</strain>
    </source>
</reference>
<dbReference type="EMBL" id="JADEWZ010000016">
    <property type="protein sequence ID" value="MBE9116705.1"/>
    <property type="molecule type" value="Genomic_DNA"/>
</dbReference>
<dbReference type="AlphaFoldDB" id="A0A8J7DXB8"/>
<evidence type="ECO:0000313" key="2">
    <source>
        <dbReference type="EMBL" id="MBE9116705.1"/>
    </source>
</evidence>
<keyword evidence="1" id="KW-0732">Signal</keyword>
<proteinExistence type="predicted"/>
<dbReference type="Proteomes" id="UP000654482">
    <property type="component" value="Unassembled WGS sequence"/>
</dbReference>